<evidence type="ECO:0000256" key="3">
    <source>
        <dbReference type="ARBA" id="ARBA00023274"/>
    </source>
</evidence>
<dbReference type="SUPFAM" id="SSF52080">
    <property type="entry name" value="Ribosomal proteins L15p and L18e"/>
    <property type="match status" value="1"/>
</dbReference>
<evidence type="ECO:0000259" key="7">
    <source>
        <dbReference type="Pfam" id="PF00828"/>
    </source>
</evidence>
<keyword evidence="3 4" id="KW-0687">Ribonucleoprotein</keyword>
<dbReference type="InterPro" id="IPR021131">
    <property type="entry name" value="Ribosomal_uL15/eL18"/>
</dbReference>
<feature type="region of interest" description="Disordered" evidence="6">
    <location>
        <begin position="1"/>
        <end position="67"/>
    </location>
</feature>
<dbReference type="Pfam" id="PF00828">
    <property type="entry name" value="Ribosomal_L27A"/>
    <property type="match status" value="1"/>
</dbReference>
<dbReference type="InterPro" id="IPR036227">
    <property type="entry name" value="Ribosomal_uL15/eL18_sf"/>
</dbReference>
<reference evidence="8 9" key="1">
    <citation type="submission" date="2016-12" db="EMBL/GenBank/DDBJ databases">
        <authorList>
            <person name="Song W.-J."/>
            <person name="Kurnit D.M."/>
        </authorList>
    </citation>
    <scope>NUCLEOTIDE SEQUENCE [LARGE SCALE GENOMIC DNA]</scope>
    <source>
        <strain evidence="8 9">DSM 18488</strain>
    </source>
</reference>
<feature type="compositionally biased region" description="Polar residues" evidence="6">
    <location>
        <begin position="1"/>
        <end position="13"/>
    </location>
</feature>
<dbReference type="STRING" id="1121416.SAMN02745220_00931"/>
<evidence type="ECO:0000313" key="9">
    <source>
        <dbReference type="Proteomes" id="UP000184603"/>
    </source>
</evidence>
<dbReference type="NCBIfam" id="TIGR01071">
    <property type="entry name" value="rplO_bact"/>
    <property type="match status" value="1"/>
</dbReference>
<accession>A0A1M7Y095</accession>
<dbReference type="InterPro" id="IPR030878">
    <property type="entry name" value="Ribosomal_uL15"/>
</dbReference>
<evidence type="ECO:0000256" key="4">
    <source>
        <dbReference type="HAMAP-Rule" id="MF_01341"/>
    </source>
</evidence>
<evidence type="ECO:0000256" key="5">
    <source>
        <dbReference type="RuleBase" id="RU003888"/>
    </source>
</evidence>
<dbReference type="HAMAP" id="MF_01341">
    <property type="entry name" value="Ribosomal_uL15"/>
    <property type="match status" value="1"/>
</dbReference>
<dbReference type="GO" id="GO:0022625">
    <property type="term" value="C:cytosolic large ribosomal subunit"/>
    <property type="evidence" value="ECO:0007669"/>
    <property type="project" value="TreeGrafter"/>
</dbReference>
<keyword evidence="4" id="KW-0694">RNA-binding</keyword>
<dbReference type="GO" id="GO:0006412">
    <property type="term" value="P:translation"/>
    <property type="evidence" value="ECO:0007669"/>
    <property type="project" value="UniProtKB-UniRule"/>
</dbReference>
<dbReference type="EMBL" id="FRFE01000003">
    <property type="protein sequence ID" value="SHO44931.1"/>
    <property type="molecule type" value="Genomic_DNA"/>
</dbReference>
<dbReference type="PROSITE" id="PS00475">
    <property type="entry name" value="RIBOSOMAL_L15"/>
    <property type="match status" value="1"/>
</dbReference>
<keyword evidence="9" id="KW-1185">Reference proteome</keyword>
<keyword evidence="2 4" id="KW-0689">Ribosomal protein</keyword>
<proteinExistence type="inferred from homology"/>
<feature type="domain" description="Large ribosomal subunit protein uL15/eL18" evidence="7">
    <location>
        <begin position="78"/>
        <end position="144"/>
    </location>
</feature>
<dbReference type="GO" id="GO:0003735">
    <property type="term" value="F:structural constituent of ribosome"/>
    <property type="evidence" value="ECO:0007669"/>
    <property type="project" value="InterPro"/>
</dbReference>
<comment type="function">
    <text evidence="4">Binds to the 23S rRNA.</text>
</comment>
<dbReference type="AlphaFoldDB" id="A0A1M7Y095"/>
<protein>
    <recommendedName>
        <fullName evidence="4">Large ribosomal subunit protein uL15</fullName>
    </recommendedName>
</protein>
<evidence type="ECO:0000256" key="1">
    <source>
        <dbReference type="ARBA" id="ARBA00007320"/>
    </source>
</evidence>
<comment type="subunit">
    <text evidence="4">Part of the 50S ribosomal subunit.</text>
</comment>
<dbReference type="Proteomes" id="UP000184603">
    <property type="component" value="Unassembled WGS sequence"/>
</dbReference>
<feature type="compositionally biased region" description="Basic residues" evidence="6">
    <location>
        <begin position="31"/>
        <end position="40"/>
    </location>
</feature>
<sequence length="151" mass="15701">MLNLGNLSPQEGSTKQRKRVGRGPGSGHGKTAGRGHKGFKSRSGSGVKPGFEGGQMPLQRRLPKRGFKNPMRKEVAIVSLEQLEAIAGNDVITGEVLANAGVIKKGAIVKILANGTIGKPVKVQVDKISAKAKELIEAAGGEVIMVEAVSA</sequence>
<dbReference type="InterPro" id="IPR005749">
    <property type="entry name" value="Ribosomal_uL15_bac-type"/>
</dbReference>
<keyword evidence="4" id="KW-0699">rRNA-binding</keyword>
<evidence type="ECO:0000256" key="2">
    <source>
        <dbReference type="ARBA" id="ARBA00022980"/>
    </source>
</evidence>
<dbReference type="GO" id="GO:0019843">
    <property type="term" value="F:rRNA binding"/>
    <property type="evidence" value="ECO:0007669"/>
    <property type="project" value="UniProtKB-UniRule"/>
</dbReference>
<evidence type="ECO:0000313" key="8">
    <source>
        <dbReference type="EMBL" id="SHO44931.1"/>
    </source>
</evidence>
<organism evidence="8 9">
    <name type="scientific">Desulfopila aestuarii DSM 18488</name>
    <dbReference type="NCBI Taxonomy" id="1121416"/>
    <lineage>
        <taxon>Bacteria</taxon>
        <taxon>Pseudomonadati</taxon>
        <taxon>Thermodesulfobacteriota</taxon>
        <taxon>Desulfobulbia</taxon>
        <taxon>Desulfobulbales</taxon>
        <taxon>Desulfocapsaceae</taxon>
        <taxon>Desulfopila</taxon>
    </lineage>
</organism>
<comment type="similarity">
    <text evidence="1 4 5">Belongs to the universal ribosomal protein uL15 family.</text>
</comment>
<gene>
    <name evidence="4" type="primary">rplO</name>
    <name evidence="8" type="ORF">SAMN02745220_00931</name>
</gene>
<dbReference type="InterPro" id="IPR001196">
    <property type="entry name" value="Ribosomal_uL15_CS"/>
</dbReference>
<dbReference type="PANTHER" id="PTHR12934:SF11">
    <property type="entry name" value="LARGE RIBOSOMAL SUBUNIT PROTEIN UL15M"/>
    <property type="match status" value="1"/>
</dbReference>
<dbReference type="Gene3D" id="3.100.10.10">
    <property type="match status" value="1"/>
</dbReference>
<evidence type="ECO:0000256" key="6">
    <source>
        <dbReference type="SAM" id="MobiDB-lite"/>
    </source>
</evidence>
<name>A0A1M7Y095_9BACT</name>
<dbReference type="PANTHER" id="PTHR12934">
    <property type="entry name" value="50S RIBOSOMAL PROTEIN L15"/>
    <property type="match status" value="1"/>
</dbReference>